<dbReference type="PANTHER" id="PTHR31885">
    <property type="entry name" value="GH04784P"/>
    <property type="match status" value="1"/>
</dbReference>
<feature type="transmembrane region" description="Helical" evidence="6">
    <location>
        <begin position="108"/>
        <end position="127"/>
    </location>
</feature>
<proteinExistence type="inferred from homology"/>
<dbReference type="RefSeq" id="WP_179663850.1">
    <property type="nucleotide sequence ID" value="NZ_JACCBG010000001.1"/>
</dbReference>
<feature type="transmembrane region" description="Helical" evidence="6">
    <location>
        <begin position="192"/>
        <end position="212"/>
    </location>
</feature>
<feature type="transmembrane region" description="Helical" evidence="6">
    <location>
        <begin position="139"/>
        <end position="157"/>
    </location>
</feature>
<gene>
    <name evidence="7" type="ORF">BJZ21_002266</name>
</gene>
<dbReference type="PANTHER" id="PTHR31885:SF6">
    <property type="entry name" value="GH04784P"/>
    <property type="match status" value="1"/>
</dbReference>
<name>A0A7Y9E6R5_9ACTN</name>
<feature type="transmembrane region" description="Helical" evidence="6">
    <location>
        <begin position="34"/>
        <end position="51"/>
    </location>
</feature>
<evidence type="ECO:0000256" key="6">
    <source>
        <dbReference type="SAM" id="Phobius"/>
    </source>
</evidence>
<evidence type="ECO:0000256" key="2">
    <source>
        <dbReference type="ARBA" id="ARBA00007375"/>
    </source>
</evidence>
<evidence type="ECO:0000313" key="7">
    <source>
        <dbReference type="EMBL" id="NYD42183.1"/>
    </source>
</evidence>
<keyword evidence="4 6" id="KW-1133">Transmembrane helix</keyword>
<comment type="subcellular location">
    <subcellularLocation>
        <location evidence="1">Membrane</location>
        <topology evidence="1">Multi-pass membrane protein</topology>
    </subcellularLocation>
</comment>
<comment type="caution">
    <text evidence="7">The sequence shown here is derived from an EMBL/GenBank/DDBJ whole genome shotgun (WGS) entry which is preliminary data.</text>
</comment>
<dbReference type="GO" id="GO:0016020">
    <property type="term" value="C:membrane"/>
    <property type="evidence" value="ECO:0007669"/>
    <property type="project" value="UniProtKB-SubCell"/>
</dbReference>
<feature type="transmembrane region" description="Helical" evidence="6">
    <location>
        <begin position="6"/>
        <end position="22"/>
    </location>
</feature>
<evidence type="ECO:0000256" key="5">
    <source>
        <dbReference type="ARBA" id="ARBA00023136"/>
    </source>
</evidence>
<reference evidence="7 8" key="1">
    <citation type="submission" date="2020-07" db="EMBL/GenBank/DDBJ databases">
        <title>Sequencing the genomes of 1000 actinobacteria strains.</title>
        <authorList>
            <person name="Klenk H.-P."/>
        </authorList>
    </citation>
    <scope>NUCLEOTIDE SEQUENCE [LARGE SCALE GENOMIC DNA]</scope>
    <source>
        <strain evidence="7 8">DSM 21350</strain>
    </source>
</reference>
<keyword evidence="8" id="KW-1185">Reference proteome</keyword>
<dbReference type="EMBL" id="JACCBG010000001">
    <property type="protein sequence ID" value="NYD42183.1"/>
    <property type="molecule type" value="Genomic_DNA"/>
</dbReference>
<keyword evidence="5 6" id="KW-0472">Membrane</keyword>
<comment type="similarity">
    <text evidence="2">Belongs to the TMEM86 family.</text>
</comment>
<keyword evidence="3 6" id="KW-0812">Transmembrane</keyword>
<protein>
    <submittedName>
        <fullName evidence="7">Putative membrane protein YhhN</fullName>
    </submittedName>
</protein>
<dbReference type="Pfam" id="PF07947">
    <property type="entry name" value="YhhN"/>
    <property type="match status" value="1"/>
</dbReference>
<organism evidence="7 8">
    <name type="scientific">Nocardioides panaciterrulae</name>
    <dbReference type="NCBI Taxonomy" id="661492"/>
    <lineage>
        <taxon>Bacteria</taxon>
        <taxon>Bacillati</taxon>
        <taxon>Actinomycetota</taxon>
        <taxon>Actinomycetes</taxon>
        <taxon>Propionibacteriales</taxon>
        <taxon>Nocardioidaceae</taxon>
        <taxon>Nocardioides</taxon>
    </lineage>
</organism>
<sequence>MRTGVVWVVPAVLAGVDWWAVATGARRTETWAKPATLLALLGTAAALGGTGSVPGRWLLVALAFGLAGDVFLLGGTLGRFRAGLGAFLLGHLAYLVCFARLGLPGASWSWLGVLVLVGVLAATRRVLPATLRLDGPALAVPVAAYMLVIAAMLLGAWWTGEPLVAVGAAVFVVSDAVLSVDRFVRPLPHAHLLVMVTYHLGQGLVTAGVLVATT</sequence>
<accession>A0A7Y9E6R5</accession>
<dbReference type="InterPro" id="IPR012506">
    <property type="entry name" value="TMEM86B-like"/>
</dbReference>
<feature type="transmembrane region" description="Helical" evidence="6">
    <location>
        <begin position="84"/>
        <end position="102"/>
    </location>
</feature>
<evidence type="ECO:0000313" key="8">
    <source>
        <dbReference type="Proteomes" id="UP000535511"/>
    </source>
</evidence>
<evidence type="ECO:0000256" key="4">
    <source>
        <dbReference type="ARBA" id="ARBA00022989"/>
    </source>
</evidence>
<evidence type="ECO:0000256" key="1">
    <source>
        <dbReference type="ARBA" id="ARBA00004141"/>
    </source>
</evidence>
<dbReference type="GO" id="GO:0016787">
    <property type="term" value="F:hydrolase activity"/>
    <property type="evidence" value="ECO:0007669"/>
    <property type="project" value="TreeGrafter"/>
</dbReference>
<dbReference type="Proteomes" id="UP000535511">
    <property type="component" value="Unassembled WGS sequence"/>
</dbReference>
<dbReference type="AlphaFoldDB" id="A0A7Y9E6R5"/>
<evidence type="ECO:0000256" key="3">
    <source>
        <dbReference type="ARBA" id="ARBA00022692"/>
    </source>
</evidence>